<proteinExistence type="inferred from homology"/>
<evidence type="ECO:0000256" key="7">
    <source>
        <dbReference type="RuleBase" id="RU004504"/>
    </source>
</evidence>
<dbReference type="InterPro" id="IPR016454">
    <property type="entry name" value="Cysteine_dSase"/>
</dbReference>
<dbReference type="InterPro" id="IPR020578">
    <property type="entry name" value="Aminotrans_V_PyrdxlP_BS"/>
</dbReference>
<evidence type="ECO:0000256" key="2">
    <source>
        <dbReference type="ARBA" id="ARBA00006490"/>
    </source>
</evidence>
<dbReference type="FunFam" id="3.40.640.10:FF:000084">
    <property type="entry name" value="IscS-like cysteine desulfurase"/>
    <property type="match status" value="1"/>
</dbReference>
<dbReference type="PANTHER" id="PTHR11601:SF50">
    <property type="entry name" value="CYSTEINE DESULFURASE ISCS 2-RELATED"/>
    <property type="match status" value="1"/>
</dbReference>
<dbReference type="Gene3D" id="3.40.640.10">
    <property type="entry name" value="Type I PLP-dependent aspartate aminotransferase-like (Major domain)"/>
    <property type="match status" value="1"/>
</dbReference>
<dbReference type="PIRSF" id="PIRSF005572">
    <property type="entry name" value="NifS"/>
    <property type="match status" value="1"/>
</dbReference>
<dbReference type="AlphaFoldDB" id="A0A1X7HMD6"/>
<name>A0A1X7HMD6_9BACL</name>
<evidence type="ECO:0000313" key="9">
    <source>
        <dbReference type="EMBL" id="SMF88476.1"/>
    </source>
</evidence>
<dbReference type="Gene3D" id="1.10.260.50">
    <property type="match status" value="1"/>
</dbReference>
<dbReference type="Gene3D" id="3.90.1150.10">
    <property type="entry name" value="Aspartate Aminotransferase, domain 1"/>
    <property type="match status" value="1"/>
</dbReference>
<organism evidence="9 10">
    <name type="scientific">Paenibacillus uliginis N3/975</name>
    <dbReference type="NCBI Taxonomy" id="1313296"/>
    <lineage>
        <taxon>Bacteria</taxon>
        <taxon>Bacillati</taxon>
        <taxon>Bacillota</taxon>
        <taxon>Bacilli</taxon>
        <taxon>Bacillales</taxon>
        <taxon>Paenibacillaceae</taxon>
        <taxon>Paenibacillus</taxon>
    </lineage>
</organism>
<dbReference type="InterPro" id="IPR015422">
    <property type="entry name" value="PyrdxlP-dep_Trfase_small"/>
</dbReference>
<evidence type="ECO:0000256" key="4">
    <source>
        <dbReference type="ARBA" id="ARBA00022898"/>
    </source>
</evidence>
<evidence type="ECO:0000259" key="8">
    <source>
        <dbReference type="Pfam" id="PF00266"/>
    </source>
</evidence>
<keyword evidence="3" id="KW-0479">Metal-binding</keyword>
<dbReference type="EMBL" id="LT840184">
    <property type="protein sequence ID" value="SMF88476.1"/>
    <property type="molecule type" value="Genomic_DNA"/>
</dbReference>
<comment type="cofactor">
    <cofactor evidence="1 7">
        <name>pyridoxal 5'-phosphate</name>
        <dbReference type="ChEBI" id="CHEBI:597326"/>
    </cofactor>
</comment>
<keyword evidence="4" id="KW-0663">Pyridoxal phosphate</keyword>
<evidence type="ECO:0000256" key="3">
    <source>
        <dbReference type="ARBA" id="ARBA00022723"/>
    </source>
</evidence>
<gene>
    <name evidence="9" type="ORF">SAMN05661091_4300</name>
</gene>
<accession>A0A1X7HMD6</accession>
<keyword evidence="10" id="KW-1185">Reference proteome</keyword>
<evidence type="ECO:0000256" key="6">
    <source>
        <dbReference type="ARBA" id="ARBA00023014"/>
    </source>
</evidence>
<protein>
    <submittedName>
        <fullName evidence="9">Cysteine desulfurase</fullName>
    </submittedName>
</protein>
<feature type="domain" description="Aminotransferase class V" evidence="8">
    <location>
        <begin position="3"/>
        <end position="364"/>
    </location>
</feature>
<reference evidence="9 10" key="1">
    <citation type="submission" date="2017-04" db="EMBL/GenBank/DDBJ databases">
        <authorList>
            <person name="Afonso C.L."/>
            <person name="Miller P.J."/>
            <person name="Scott M.A."/>
            <person name="Spackman E."/>
            <person name="Goraichik I."/>
            <person name="Dimitrov K.M."/>
            <person name="Suarez D.L."/>
            <person name="Swayne D.E."/>
        </authorList>
    </citation>
    <scope>NUCLEOTIDE SEQUENCE [LARGE SCALE GENOMIC DNA]</scope>
    <source>
        <strain evidence="9 10">N3/975</strain>
    </source>
</reference>
<dbReference type="GO" id="GO:0051536">
    <property type="term" value="F:iron-sulfur cluster binding"/>
    <property type="evidence" value="ECO:0007669"/>
    <property type="project" value="UniProtKB-KW"/>
</dbReference>
<dbReference type="InterPro" id="IPR000192">
    <property type="entry name" value="Aminotrans_V_dom"/>
</dbReference>
<comment type="similarity">
    <text evidence="2">Belongs to the class-V pyridoxal-phosphate-dependent aminotransferase family. NifS/IscS subfamily.</text>
</comment>
<keyword evidence="5" id="KW-0408">Iron</keyword>
<dbReference type="GO" id="GO:0046872">
    <property type="term" value="F:metal ion binding"/>
    <property type="evidence" value="ECO:0007669"/>
    <property type="project" value="UniProtKB-KW"/>
</dbReference>
<dbReference type="STRING" id="1313296.SAMN05661091_4300"/>
<keyword evidence="6" id="KW-0411">Iron-sulfur</keyword>
<evidence type="ECO:0000256" key="5">
    <source>
        <dbReference type="ARBA" id="ARBA00023004"/>
    </source>
</evidence>
<dbReference type="RefSeq" id="WP_208920587.1">
    <property type="nucleotide sequence ID" value="NZ_LT840184.1"/>
</dbReference>
<dbReference type="InterPro" id="IPR015421">
    <property type="entry name" value="PyrdxlP-dep_Trfase_major"/>
</dbReference>
<dbReference type="PROSITE" id="PS00595">
    <property type="entry name" value="AA_TRANSFER_CLASS_5"/>
    <property type="match status" value="1"/>
</dbReference>
<sequence>MLYWDHAATTPPYKEVVETMAEIMNQHYGNPSALHQAGEDAAKLLKRAREVCAGTLGVQSSEIVFTSGATEGNNIAIKGVAMHYRSRGQHIITTKTEHPSVYECCRQLESLGWEITYIPVDEYGVVDPLQVASVIRKDTVLVSIMHVNNETGAVQPLNEIGKLVKEKNSRTLFHVDGVQGFGKLSVSLKDWKVDLYTLSAHKFKGPKGAGILYVQQGIKLFPLLAGGSQENGQRPGTENVASAVAVAKAMRLAQERQDTFYDKIGKLRSLLLNEIRSIPDFVLNSSEKGAPHIVHFSYPGLKPEVLVHTLEELGMLVSTKSACSSRNSEPSRVLQAMGKDKEIAASGIRISMGWEHTDDDMNRLVIALRQSADKLRPLSAKRG</sequence>
<evidence type="ECO:0000256" key="1">
    <source>
        <dbReference type="ARBA" id="ARBA00001933"/>
    </source>
</evidence>
<evidence type="ECO:0000313" key="10">
    <source>
        <dbReference type="Proteomes" id="UP000192940"/>
    </source>
</evidence>
<dbReference type="GO" id="GO:0031071">
    <property type="term" value="F:cysteine desulfurase activity"/>
    <property type="evidence" value="ECO:0007669"/>
    <property type="project" value="UniProtKB-ARBA"/>
</dbReference>
<dbReference type="InterPro" id="IPR015424">
    <property type="entry name" value="PyrdxlP-dep_Trfase"/>
</dbReference>
<dbReference type="SUPFAM" id="SSF53383">
    <property type="entry name" value="PLP-dependent transferases"/>
    <property type="match status" value="1"/>
</dbReference>
<dbReference type="PANTHER" id="PTHR11601">
    <property type="entry name" value="CYSTEINE DESULFURYLASE FAMILY MEMBER"/>
    <property type="match status" value="1"/>
</dbReference>
<dbReference type="Pfam" id="PF00266">
    <property type="entry name" value="Aminotran_5"/>
    <property type="match status" value="1"/>
</dbReference>
<dbReference type="Proteomes" id="UP000192940">
    <property type="component" value="Chromosome I"/>
</dbReference>